<evidence type="ECO:0000259" key="8">
    <source>
        <dbReference type="PROSITE" id="PS50928"/>
    </source>
</evidence>
<evidence type="ECO:0000256" key="1">
    <source>
        <dbReference type="ARBA" id="ARBA00004651"/>
    </source>
</evidence>
<keyword evidence="3" id="KW-1003">Cell membrane</keyword>
<dbReference type="AlphaFoldDB" id="A0AAE3L311"/>
<keyword evidence="5 7" id="KW-1133">Transmembrane helix</keyword>
<comment type="similarity">
    <text evidence="7">Belongs to the binding-protein-dependent transport system permease family.</text>
</comment>
<evidence type="ECO:0000256" key="4">
    <source>
        <dbReference type="ARBA" id="ARBA00022692"/>
    </source>
</evidence>
<evidence type="ECO:0000313" key="10">
    <source>
        <dbReference type="Proteomes" id="UP001205748"/>
    </source>
</evidence>
<feature type="transmembrane region" description="Helical" evidence="7">
    <location>
        <begin position="99"/>
        <end position="116"/>
    </location>
</feature>
<dbReference type="GO" id="GO:0048473">
    <property type="term" value="P:D-methionine transmembrane transport"/>
    <property type="evidence" value="ECO:0007669"/>
    <property type="project" value="TreeGrafter"/>
</dbReference>
<evidence type="ECO:0000256" key="3">
    <source>
        <dbReference type="ARBA" id="ARBA00022475"/>
    </source>
</evidence>
<keyword evidence="2 7" id="KW-0813">Transport</keyword>
<dbReference type="RefSeq" id="WP_257532322.1">
    <property type="nucleotide sequence ID" value="NZ_JANKAS010000012.1"/>
</dbReference>
<evidence type="ECO:0000256" key="6">
    <source>
        <dbReference type="ARBA" id="ARBA00023136"/>
    </source>
</evidence>
<feature type="domain" description="ABC transmembrane type-1" evidence="8">
    <location>
        <begin position="21"/>
        <end position="214"/>
    </location>
</feature>
<dbReference type="PROSITE" id="PS50928">
    <property type="entry name" value="ABC_TM1"/>
    <property type="match status" value="1"/>
</dbReference>
<dbReference type="InterPro" id="IPR051322">
    <property type="entry name" value="AA_ABC_Transporter_Permease"/>
</dbReference>
<keyword evidence="10" id="KW-1185">Reference proteome</keyword>
<sequence>MNGELIESILYYLQKLIIPSTFITIRMVLSTMIIGIAFGFVLAIFLTLYGPNGLNPKGRIYSLLNFLVNTIRSFPILILIVAMGPITRMIIGTTIGEKAIVVPLSIAATAFIARLLENSFLEVDKQLIEAARSFGANNLQIIFRVIMKESVPSIISIMTLATVNYISATTIAAAIGGGGLGAVALTYGFQSFNNTVLYMSVFILLLLVNITQFIGDLFYKKFL</sequence>
<evidence type="ECO:0000313" key="9">
    <source>
        <dbReference type="EMBL" id="MCR1899699.1"/>
    </source>
</evidence>
<dbReference type="InterPro" id="IPR035906">
    <property type="entry name" value="MetI-like_sf"/>
</dbReference>
<dbReference type="PANTHER" id="PTHR30450">
    <property type="entry name" value="ABC TRANSPORTER PERMEASE"/>
    <property type="match status" value="1"/>
</dbReference>
<name>A0AAE3L311_9FIRM</name>
<dbReference type="SUPFAM" id="SSF161098">
    <property type="entry name" value="MetI-like"/>
    <property type="match status" value="1"/>
</dbReference>
<dbReference type="Pfam" id="PF00528">
    <property type="entry name" value="BPD_transp_1"/>
    <property type="match status" value="1"/>
</dbReference>
<evidence type="ECO:0000256" key="7">
    <source>
        <dbReference type="RuleBase" id="RU363032"/>
    </source>
</evidence>
<feature type="transmembrane region" description="Helical" evidence="7">
    <location>
        <begin position="61"/>
        <end position="87"/>
    </location>
</feature>
<keyword evidence="4 7" id="KW-0812">Transmembrane</keyword>
<protein>
    <submittedName>
        <fullName evidence="9">ABC transporter permease</fullName>
    </submittedName>
</protein>
<comment type="caution">
    <text evidence="9">The sequence shown here is derived from an EMBL/GenBank/DDBJ whole genome shotgun (WGS) entry which is preliminary data.</text>
</comment>
<dbReference type="InterPro" id="IPR000515">
    <property type="entry name" value="MetI-like"/>
</dbReference>
<dbReference type="GO" id="GO:0005886">
    <property type="term" value="C:plasma membrane"/>
    <property type="evidence" value="ECO:0007669"/>
    <property type="project" value="UniProtKB-SubCell"/>
</dbReference>
<comment type="subcellular location">
    <subcellularLocation>
        <location evidence="1 7">Cell membrane</location>
        <topology evidence="1 7">Multi-pass membrane protein</topology>
    </subcellularLocation>
</comment>
<keyword evidence="6 7" id="KW-0472">Membrane</keyword>
<proteinExistence type="inferred from homology"/>
<organism evidence="9 10">
    <name type="scientific">Irregularibacter muris</name>
    <dbReference type="NCBI Taxonomy" id="1796619"/>
    <lineage>
        <taxon>Bacteria</taxon>
        <taxon>Bacillati</taxon>
        <taxon>Bacillota</taxon>
        <taxon>Clostridia</taxon>
        <taxon>Eubacteriales</taxon>
        <taxon>Eubacteriaceae</taxon>
        <taxon>Irregularibacter</taxon>
    </lineage>
</organism>
<evidence type="ECO:0000256" key="5">
    <source>
        <dbReference type="ARBA" id="ARBA00022989"/>
    </source>
</evidence>
<feature type="transmembrane region" description="Helical" evidence="7">
    <location>
        <begin position="196"/>
        <end position="219"/>
    </location>
</feature>
<evidence type="ECO:0000256" key="2">
    <source>
        <dbReference type="ARBA" id="ARBA00022448"/>
    </source>
</evidence>
<gene>
    <name evidence="9" type="ORF">NSA47_12000</name>
</gene>
<dbReference type="Gene3D" id="1.10.3720.10">
    <property type="entry name" value="MetI-like"/>
    <property type="match status" value="1"/>
</dbReference>
<dbReference type="EMBL" id="JANKAS010000012">
    <property type="protein sequence ID" value="MCR1899699.1"/>
    <property type="molecule type" value="Genomic_DNA"/>
</dbReference>
<dbReference type="PANTHER" id="PTHR30450:SF1">
    <property type="entry name" value="D-METHIONINE TRANSPORT SYSTEM PERMEASE PROTEIN METI-RELATED"/>
    <property type="match status" value="1"/>
</dbReference>
<dbReference type="CDD" id="cd06261">
    <property type="entry name" value="TM_PBP2"/>
    <property type="match status" value="1"/>
</dbReference>
<feature type="transmembrane region" description="Helical" evidence="7">
    <location>
        <begin position="23"/>
        <end position="49"/>
    </location>
</feature>
<dbReference type="Proteomes" id="UP001205748">
    <property type="component" value="Unassembled WGS sequence"/>
</dbReference>
<reference evidence="9" key="1">
    <citation type="submission" date="2022-07" db="EMBL/GenBank/DDBJ databases">
        <title>Enhanced cultured diversity of the mouse gut microbiota enables custom-made synthetic communities.</title>
        <authorList>
            <person name="Afrizal A."/>
        </authorList>
    </citation>
    <scope>NUCLEOTIDE SEQUENCE</scope>
    <source>
        <strain evidence="9">DSM 28593</strain>
    </source>
</reference>
<accession>A0AAE3L311</accession>